<reference evidence="11 12" key="1">
    <citation type="submission" date="2023-01" db="EMBL/GenBank/DDBJ databases">
        <title>Analysis of 21 Apiospora genomes using comparative genomics revels a genus with tremendous synthesis potential of carbohydrate active enzymes and secondary metabolites.</title>
        <authorList>
            <person name="Sorensen T."/>
        </authorList>
    </citation>
    <scope>NUCLEOTIDE SEQUENCE [LARGE SCALE GENOMIC DNA]</scope>
    <source>
        <strain evidence="11 12">CBS 135458</strain>
    </source>
</reference>
<dbReference type="RefSeq" id="XP_066709747.1">
    <property type="nucleotide sequence ID" value="XM_066864786.1"/>
</dbReference>
<feature type="domain" description="HTH CENPB-type" evidence="10">
    <location>
        <begin position="31"/>
        <end position="101"/>
    </location>
</feature>
<name>A0ABR1T8H1_9PEZI</name>
<dbReference type="InterPro" id="IPR006600">
    <property type="entry name" value="HTH_CenpB_DNA-bd_dom"/>
</dbReference>
<evidence type="ECO:0000256" key="1">
    <source>
        <dbReference type="ARBA" id="ARBA00004370"/>
    </source>
</evidence>
<dbReference type="EMBL" id="JAQQWL010000013">
    <property type="protein sequence ID" value="KAK8042894.1"/>
    <property type="molecule type" value="Genomic_DNA"/>
</dbReference>
<dbReference type="PANTHER" id="PTHR47844">
    <property type="entry name" value="SYNTHASE CPS1, PUTATIVE (AFU_ORTHOLOGUE AFUA_7G02500)-RELATED"/>
    <property type="match status" value="1"/>
</dbReference>
<dbReference type="Proteomes" id="UP001480595">
    <property type="component" value="Unassembled WGS sequence"/>
</dbReference>
<organism evidence="11 12">
    <name type="scientific">Apiospora phragmitis</name>
    <dbReference type="NCBI Taxonomy" id="2905665"/>
    <lineage>
        <taxon>Eukaryota</taxon>
        <taxon>Fungi</taxon>
        <taxon>Dikarya</taxon>
        <taxon>Ascomycota</taxon>
        <taxon>Pezizomycotina</taxon>
        <taxon>Sordariomycetes</taxon>
        <taxon>Xylariomycetidae</taxon>
        <taxon>Amphisphaeriales</taxon>
        <taxon>Apiosporaceae</taxon>
        <taxon>Apiospora</taxon>
    </lineage>
</organism>
<keyword evidence="5 9" id="KW-1133">Transmembrane helix</keyword>
<comment type="subcellular location">
    <subcellularLocation>
        <location evidence="1">Membrane</location>
    </subcellularLocation>
</comment>
<keyword evidence="6" id="KW-0238">DNA-binding</keyword>
<dbReference type="Pfam" id="PF13641">
    <property type="entry name" value="Glyco_tranf_2_3"/>
    <property type="match status" value="1"/>
</dbReference>
<dbReference type="Gene3D" id="3.90.550.10">
    <property type="entry name" value="Spore Coat Polysaccharide Biosynthesis Protein SpsA, Chain A"/>
    <property type="match status" value="1"/>
</dbReference>
<comment type="caution">
    <text evidence="11">The sequence shown here is derived from an EMBL/GenBank/DDBJ whole genome shotgun (WGS) entry which is preliminary data.</text>
</comment>
<protein>
    <recommendedName>
        <fullName evidence="10">HTH CENPB-type domain-containing protein</fullName>
    </recommendedName>
</protein>
<dbReference type="InterPro" id="IPR029044">
    <property type="entry name" value="Nucleotide-diphossugar_trans"/>
</dbReference>
<evidence type="ECO:0000256" key="6">
    <source>
        <dbReference type="ARBA" id="ARBA00023125"/>
    </source>
</evidence>
<evidence type="ECO:0000256" key="4">
    <source>
        <dbReference type="ARBA" id="ARBA00022692"/>
    </source>
</evidence>
<keyword evidence="2" id="KW-0328">Glycosyltransferase</keyword>
<evidence type="ECO:0000256" key="9">
    <source>
        <dbReference type="SAM" id="Phobius"/>
    </source>
</evidence>
<keyword evidence="7 9" id="KW-0472">Membrane</keyword>
<keyword evidence="4 9" id="KW-0812">Transmembrane</keyword>
<evidence type="ECO:0000256" key="7">
    <source>
        <dbReference type="ARBA" id="ARBA00023136"/>
    </source>
</evidence>
<evidence type="ECO:0000256" key="2">
    <source>
        <dbReference type="ARBA" id="ARBA00022676"/>
    </source>
</evidence>
<feature type="transmembrane region" description="Helical" evidence="9">
    <location>
        <begin position="465"/>
        <end position="481"/>
    </location>
</feature>
<dbReference type="InterPro" id="IPR052427">
    <property type="entry name" value="Glycosyltrans_GT2/GT47"/>
</dbReference>
<proteinExistence type="predicted"/>
<evidence type="ECO:0000256" key="3">
    <source>
        <dbReference type="ARBA" id="ARBA00022679"/>
    </source>
</evidence>
<dbReference type="GeneID" id="92097849"/>
<feature type="transmembrane region" description="Helical" evidence="9">
    <location>
        <begin position="522"/>
        <end position="539"/>
    </location>
</feature>
<keyword evidence="8" id="KW-0325">Glycoprotein</keyword>
<accession>A0ABR1T8H1</accession>
<feature type="transmembrane region" description="Helical" evidence="9">
    <location>
        <begin position="493"/>
        <end position="510"/>
    </location>
</feature>
<dbReference type="PANTHER" id="PTHR47844:SF1">
    <property type="entry name" value="EXOSTOSIN-LIKE 2"/>
    <property type="match status" value="1"/>
</dbReference>
<dbReference type="PROSITE" id="PS51253">
    <property type="entry name" value="HTH_CENPB"/>
    <property type="match status" value="1"/>
</dbReference>
<evidence type="ECO:0000313" key="11">
    <source>
        <dbReference type="EMBL" id="KAK8042894.1"/>
    </source>
</evidence>
<evidence type="ECO:0000256" key="5">
    <source>
        <dbReference type="ARBA" id="ARBA00022989"/>
    </source>
</evidence>
<keyword evidence="12" id="KW-1185">Reference proteome</keyword>
<evidence type="ECO:0000256" key="8">
    <source>
        <dbReference type="ARBA" id="ARBA00023180"/>
    </source>
</evidence>
<keyword evidence="3" id="KW-0808">Transferase</keyword>
<sequence length="575" mass="65258">MPIPTPESAIQRAILAVQAGESERAASKRFKSKESVRTLSSAQEEYLKTWAIRQAQLGLAPKHNVFRLFVARLLKTDQPALPLGIHWVRRFIARHPKLKTILATTMDFRRVHCTSEENIQLLFSTLGQDFIKDIPARFIHNVDEIGSTMGLGNNHHVIGPAELARIFIQDTAHREWATAYKPSPIAEKPTFEPSRDVAVIVPTVEPNDPTFKCCLESICANTPARVLVVTVGKALHQMAEDALAPLCEAYRGVIDIQVHYKLVANKRDQINTAIDRIKTPIVFLADSTAIWPPDFLPAALAPFEDPGIGLVGTRKRVERLKEGSDCNAIDGGTFIISSRTCGIRTSILTDGEFRRGYVDEHISPLFFRFLERFARWLGFNPVIGPLIADDDNYILRWCVDHDIGVKFQSDAGTVENDWAAPCVVRIANMGTYPRYLDQCLRWARTTFRSNPRSLLSLRAWRRHPWSMYAVQLATLTNFLAVRDPLQIYLYWRTSWYSNLGLGILVVWIVATKVAKLIPWFRRYPADLVLLPLAPIFGWLHSGIKFRAMLTFWNVEWAGRDLDKINRQAQKGELKK</sequence>
<evidence type="ECO:0000259" key="10">
    <source>
        <dbReference type="PROSITE" id="PS51253"/>
    </source>
</evidence>
<dbReference type="SUPFAM" id="SSF53448">
    <property type="entry name" value="Nucleotide-diphospho-sugar transferases"/>
    <property type="match status" value="1"/>
</dbReference>
<evidence type="ECO:0000313" key="12">
    <source>
        <dbReference type="Proteomes" id="UP001480595"/>
    </source>
</evidence>
<gene>
    <name evidence="11" type="ORF">PG994_013377</name>
</gene>